<comment type="caution">
    <text evidence="3">The sequence shown here is derived from an EMBL/GenBank/DDBJ whole genome shotgun (WGS) entry which is preliminary data.</text>
</comment>
<accession>A0A5C4JT84</accession>
<evidence type="ECO:0000313" key="4">
    <source>
        <dbReference type="Proteomes" id="UP000307874"/>
    </source>
</evidence>
<feature type="transmembrane region" description="Helical" evidence="1">
    <location>
        <begin position="114"/>
        <end position="134"/>
    </location>
</feature>
<dbReference type="Proteomes" id="UP000307874">
    <property type="component" value="Unassembled WGS sequence"/>
</dbReference>
<dbReference type="EMBL" id="VCLB01000004">
    <property type="protein sequence ID" value="TNB48452.1"/>
    <property type="molecule type" value="Genomic_DNA"/>
</dbReference>
<dbReference type="AlphaFoldDB" id="A0A5C4JT84"/>
<sequence>MYLERMLGGASILFGGFLLFFLIPYQVTSQPGPIDPSLFPKIAAWLFILLGLIQFFAKAQPANFSWYEFARLAGLAAVVLVAALAMPRVGFLPSAVLLMAAVCAFMFERRYQWLATTIVLVPAGTWFVFVIVMGRPLPSLPL</sequence>
<dbReference type="OrthoDB" id="7860650at2"/>
<evidence type="ECO:0000259" key="2">
    <source>
        <dbReference type="Pfam" id="PF07331"/>
    </source>
</evidence>
<feature type="transmembrane region" description="Helical" evidence="1">
    <location>
        <begin position="91"/>
        <end position="107"/>
    </location>
</feature>
<proteinExistence type="predicted"/>
<dbReference type="InterPro" id="IPR009936">
    <property type="entry name" value="DUF1468"/>
</dbReference>
<keyword evidence="1" id="KW-0472">Membrane</keyword>
<organism evidence="3 4">
    <name type="scientific">Martelella lutilitoris</name>
    <dbReference type="NCBI Taxonomy" id="2583532"/>
    <lineage>
        <taxon>Bacteria</taxon>
        <taxon>Pseudomonadati</taxon>
        <taxon>Pseudomonadota</taxon>
        <taxon>Alphaproteobacteria</taxon>
        <taxon>Hyphomicrobiales</taxon>
        <taxon>Aurantimonadaceae</taxon>
        <taxon>Martelella</taxon>
    </lineage>
</organism>
<reference evidence="3 4" key="2">
    <citation type="submission" date="2019-06" db="EMBL/GenBank/DDBJ databases">
        <title>Martelella lutilitoris sp. nov., isolated from a tidal mudflat.</title>
        <authorList>
            <person name="Kim Y.-J."/>
        </authorList>
    </citation>
    <scope>NUCLEOTIDE SEQUENCE [LARGE SCALE GENOMIC DNA]</scope>
    <source>
        <strain evidence="3 4">GH2-6</strain>
    </source>
</reference>
<gene>
    <name evidence="3" type="ORF">FF124_09005</name>
</gene>
<evidence type="ECO:0000313" key="3">
    <source>
        <dbReference type="EMBL" id="TNB48452.1"/>
    </source>
</evidence>
<feature type="transmembrane region" description="Helical" evidence="1">
    <location>
        <begin position="69"/>
        <end position="85"/>
    </location>
</feature>
<keyword evidence="1" id="KW-0812">Transmembrane</keyword>
<name>A0A5C4JT84_9HYPH</name>
<evidence type="ECO:0000256" key="1">
    <source>
        <dbReference type="SAM" id="Phobius"/>
    </source>
</evidence>
<feature type="transmembrane region" description="Helical" evidence="1">
    <location>
        <begin position="39"/>
        <end position="57"/>
    </location>
</feature>
<reference evidence="3 4" key="1">
    <citation type="submission" date="2019-05" db="EMBL/GenBank/DDBJ databases">
        <authorList>
            <person name="Lee S.D."/>
        </authorList>
    </citation>
    <scope>NUCLEOTIDE SEQUENCE [LARGE SCALE GENOMIC DNA]</scope>
    <source>
        <strain evidence="3 4">GH2-6</strain>
    </source>
</reference>
<feature type="domain" description="DUF1468" evidence="2">
    <location>
        <begin position="11"/>
        <end position="138"/>
    </location>
</feature>
<keyword evidence="1" id="KW-1133">Transmembrane helix</keyword>
<keyword evidence="4" id="KW-1185">Reference proteome</keyword>
<dbReference type="Pfam" id="PF07331">
    <property type="entry name" value="TctB"/>
    <property type="match status" value="1"/>
</dbReference>
<protein>
    <submittedName>
        <fullName evidence="3">Tripartite tricarboxylate transporter TctB family protein</fullName>
    </submittedName>
</protein>